<dbReference type="SUPFAM" id="SSF52540">
    <property type="entry name" value="P-loop containing nucleoside triphosphate hydrolases"/>
    <property type="match status" value="1"/>
</dbReference>
<feature type="domain" description="AAA+ ATPase" evidence="1">
    <location>
        <begin position="18"/>
        <end position="171"/>
    </location>
</feature>
<proteinExistence type="predicted"/>
<dbReference type="SUPFAM" id="SSF52113">
    <property type="entry name" value="BRCT domain"/>
    <property type="match status" value="1"/>
</dbReference>
<dbReference type="AlphaFoldDB" id="A0AAW5HRV4"/>
<dbReference type="Proteomes" id="UP001205920">
    <property type="component" value="Unassembled WGS sequence"/>
</dbReference>
<accession>A0AAW5HRV4</accession>
<organism evidence="2 3">
    <name type="scientific">Corynebacterium lipophilum</name>
    <dbReference type="NCBI Taxonomy" id="2804918"/>
    <lineage>
        <taxon>Bacteria</taxon>
        <taxon>Bacillati</taxon>
        <taxon>Actinomycetota</taxon>
        <taxon>Actinomycetes</taxon>
        <taxon>Mycobacteriales</taxon>
        <taxon>Corynebacteriaceae</taxon>
        <taxon>Corynebacterium</taxon>
    </lineage>
</organism>
<dbReference type="Gene3D" id="3.40.50.300">
    <property type="entry name" value="P-loop containing nucleotide triphosphate hydrolases"/>
    <property type="match status" value="1"/>
</dbReference>
<dbReference type="GO" id="GO:0003678">
    <property type="term" value="F:DNA helicase activity"/>
    <property type="evidence" value="ECO:0007669"/>
    <property type="project" value="InterPro"/>
</dbReference>
<evidence type="ECO:0000313" key="3">
    <source>
        <dbReference type="Proteomes" id="UP001205920"/>
    </source>
</evidence>
<comment type="caution">
    <text evidence="2">The sequence shown here is derived from an EMBL/GenBank/DDBJ whole genome shotgun (WGS) entry which is preliminary data.</text>
</comment>
<dbReference type="GO" id="GO:0006281">
    <property type="term" value="P:DNA repair"/>
    <property type="evidence" value="ECO:0007669"/>
    <property type="project" value="InterPro"/>
</dbReference>
<keyword evidence="3" id="KW-1185">Reference proteome</keyword>
<dbReference type="InterPro" id="IPR036420">
    <property type="entry name" value="BRCT_dom_sf"/>
</dbReference>
<protein>
    <recommendedName>
        <fullName evidence="1">AAA+ ATPase domain-containing protein</fullName>
    </recommendedName>
</protein>
<name>A0AAW5HRV4_9CORY</name>
<gene>
    <name evidence="2" type="ORF">JMN37_03295</name>
</gene>
<dbReference type="InterPro" id="IPR003593">
    <property type="entry name" value="AAA+_ATPase"/>
</dbReference>
<dbReference type="GO" id="GO:0000723">
    <property type="term" value="P:telomere maintenance"/>
    <property type="evidence" value="ECO:0007669"/>
    <property type="project" value="InterPro"/>
</dbReference>
<reference evidence="2 3" key="1">
    <citation type="submission" date="2021-01" db="EMBL/GenBank/DDBJ databases">
        <title>Identification and Characterization of Corynebacterium sp.</title>
        <authorList>
            <person name="Luo Q."/>
            <person name="Qu P."/>
            <person name="Chen Q."/>
        </authorList>
    </citation>
    <scope>NUCLEOTIDE SEQUENCE [LARGE SCALE GENOMIC DNA]</scope>
    <source>
        <strain evidence="2 3">MC-18</strain>
    </source>
</reference>
<dbReference type="SMART" id="SM00382">
    <property type="entry name" value="AAA"/>
    <property type="match status" value="1"/>
</dbReference>
<dbReference type="InterPro" id="IPR027417">
    <property type="entry name" value="P-loop_NTPase"/>
</dbReference>
<dbReference type="RefSeq" id="WP_071572848.1">
    <property type="nucleotide sequence ID" value="NZ_JAEUWV010000002.1"/>
</dbReference>
<dbReference type="Gene3D" id="3.40.50.10190">
    <property type="entry name" value="BRCT domain"/>
    <property type="match status" value="1"/>
</dbReference>
<dbReference type="Pfam" id="PF05970">
    <property type="entry name" value="PIF1"/>
    <property type="match status" value="1"/>
</dbReference>
<evidence type="ECO:0000259" key="1">
    <source>
        <dbReference type="SMART" id="SM00382"/>
    </source>
</evidence>
<dbReference type="InterPro" id="IPR010285">
    <property type="entry name" value="DNA_helicase_pif1-like_DEAD"/>
</dbReference>
<dbReference type="EMBL" id="JAEUWV010000002">
    <property type="protein sequence ID" value="MCO6394014.1"/>
    <property type="molecule type" value="Genomic_DNA"/>
</dbReference>
<evidence type="ECO:0000313" key="2">
    <source>
        <dbReference type="EMBL" id="MCO6394014.1"/>
    </source>
</evidence>
<sequence length="625" mass="68085">MAISMPQDFEHALTLMYNGESVVIDGAPGTGKSTLLRTFMEANDALPDNLRKRVLPVALLEPAASGISGLTIDSAFNFDPFMTLGDVLPGGSWDINDAKLLLSLAETLIIDDAHNLNTELLLMMSVALQRVRKNNEPFGGVQLIAAGELAGPDSPLEMMLEEARQDPERYVFLSFDGVSFNVSYHVVRVHAVVVERGQVVADFGTWLNPMSDLGQFGLDNEVPPGGVAIAPQLEDFWPLLLRQAAGGIVVGDRLEMAQDAGRYQARGLDMELGDGIDAEALDIIIEGSDVIERAHSMALDFLSGDVEIPYVRPVPDASDTQEGALFQPFWAPAAPLKLDQTRATDSDNAWAAFSGSGVEVSDQRMLQQTALRLSSWGMSRGVWTKRAEEEVRKRAIMTGLTQVSLPEGKEQNIDIAALLSPGMRVVFTGCREAISFYDGEEQLISACDSCGLIFEDSVSATTCDVLVAWDPASMSRKARTARELGIPIVSFADFEDWYRYYTGSPYETFLADILEEGHQVAFRGSIVINGIHITDGARMALLCDELGLVYSPEIPISLCDALITDDLTASQYGIPLIPVDAFGAWVNREFASKGQFFTEDFFIPVEISGLYGPDELLSKIDESKA</sequence>